<accession>A0A133UFB3</accession>
<gene>
    <name evidence="3" type="ORF">AKJ66_03290</name>
</gene>
<evidence type="ECO:0000259" key="2">
    <source>
        <dbReference type="Pfam" id="PF12804"/>
    </source>
</evidence>
<dbReference type="EMBL" id="LHXP01000039">
    <property type="protein sequence ID" value="KXA92887.1"/>
    <property type="molecule type" value="Genomic_DNA"/>
</dbReference>
<dbReference type="PANTHER" id="PTHR19136:SF86">
    <property type="entry name" value="ADENOSYLCOBINAMIDE-PHOSPHATE GUANYLYLTRANSFERASE"/>
    <property type="match status" value="1"/>
</dbReference>
<dbReference type="AlphaFoldDB" id="A0A133UFB3"/>
<keyword evidence="1" id="KW-0808">Transferase</keyword>
<dbReference type="Gene3D" id="3.90.550.10">
    <property type="entry name" value="Spore Coat Polysaccharide Biosynthesis Protein SpsA, Chain A"/>
    <property type="match status" value="1"/>
</dbReference>
<dbReference type="Pfam" id="PF12804">
    <property type="entry name" value="NTP_transf_3"/>
    <property type="match status" value="1"/>
</dbReference>
<evidence type="ECO:0000256" key="1">
    <source>
        <dbReference type="ARBA" id="ARBA00022679"/>
    </source>
</evidence>
<dbReference type="PANTHER" id="PTHR19136">
    <property type="entry name" value="MOLYBDENUM COFACTOR GUANYLYLTRANSFERASE"/>
    <property type="match status" value="1"/>
</dbReference>
<name>A0A133UFB3_9EURY</name>
<evidence type="ECO:0000313" key="4">
    <source>
        <dbReference type="Proteomes" id="UP000070657"/>
    </source>
</evidence>
<sequence>MERKIAGVLMAGGGGIRMEHEKEKPLVPLAGKPLLEYVFDALRDLEGIDRTVIAASPKAPKTADYAKRLPAEVVVTPGDGYSMDWKAAIDEVNCDIGLIVPSDLPLVTTGILGEVLDRFKEAGKPALSVYVPVGLVEDFGLTPDMKYRVCGEDVVPAGINVIKNPNSKDAHLEQEDFILPRRELGLNVNDRKSLRVADELISQRRSCCQL</sequence>
<comment type="caution">
    <text evidence="3">The sequence shown here is derived from an EMBL/GenBank/DDBJ whole genome shotgun (WGS) entry which is preliminary data.</text>
</comment>
<keyword evidence="4" id="KW-1185">Reference proteome</keyword>
<reference evidence="3 4" key="1">
    <citation type="journal article" date="2016" name="Sci. Rep.">
        <title>Metabolic traits of an uncultured archaeal lineage -MSBL1- from brine pools of the Red Sea.</title>
        <authorList>
            <person name="Mwirichia R."/>
            <person name="Alam I."/>
            <person name="Rashid M."/>
            <person name="Vinu M."/>
            <person name="Ba-Alawi W."/>
            <person name="Anthony Kamau A."/>
            <person name="Kamanda Ngugi D."/>
            <person name="Goker M."/>
            <person name="Klenk H.P."/>
            <person name="Bajic V."/>
            <person name="Stingl U."/>
        </authorList>
    </citation>
    <scope>NUCLEOTIDE SEQUENCE [LARGE SCALE GENOMIC DNA]</scope>
    <source>
        <strain evidence="3">SCGC-AAA259E22</strain>
    </source>
</reference>
<organism evidence="3 4">
    <name type="scientific">candidate division MSBL1 archaeon SCGC-AAA259E22</name>
    <dbReference type="NCBI Taxonomy" id="1698265"/>
    <lineage>
        <taxon>Archaea</taxon>
        <taxon>Methanobacteriati</taxon>
        <taxon>Methanobacteriota</taxon>
        <taxon>candidate division MSBL1</taxon>
    </lineage>
</organism>
<feature type="domain" description="MobA-like NTP transferase" evidence="2">
    <location>
        <begin position="7"/>
        <end position="127"/>
    </location>
</feature>
<dbReference type="Proteomes" id="UP000070657">
    <property type="component" value="Unassembled WGS sequence"/>
</dbReference>
<evidence type="ECO:0000313" key="3">
    <source>
        <dbReference type="EMBL" id="KXA92887.1"/>
    </source>
</evidence>
<proteinExistence type="predicted"/>
<dbReference type="GO" id="GO:0016779">
    <property type="term" value="F:nucleotidyltransferase activity"/>
    <property type="evidence" value="ECO:0007669"/>
    <property type="project" value="UniProtKB-ARBA"/>
</dbReference>
<dbReference type="SUPFAM" id="SSF53448">
    <property type="entry name" value="Nucleotide-diphospho-sugar transferases"/>
    <property type="match status" value="1"/>
</dbReference>
<protein>
    <recommendedName>
        <fullName evidence="2">MobA-like NTP transferase domain-containing protein</fullName>
    </recommendedName>
</protein>
<dbReference type="InterPro" id="IPR025877">
    <property type="entry name" value="MobA-like_NTP_Trfase"/>
</dbReference>
<dbReference type="InterPro" id="IPR029044">
    <property type="entry name" value="Nucleotide-diphossugar_trans"/>
</dbReference>